<gene>
    <name evidence="1" type="ORF">EO244_16325</name>
</gene>
<protein>
    <submittedName>
        <fullName evidence="1">Helix-turn-helix domain-containing protein</fullName>
    </submittedName>
</protein>
<sequence length="97" mass="11391">MLKTGLSLDQVSAKHLITQSLISKWRRDFEQFGASALFTENPRGRPPKMKKKSENKQIDSISDYDKLLKENQRLRAENDYLKKLRALIQKKETQKKD</sequence>
<reference evidence="1 2" key="1">
    <citation type="submission" date="2019-01" db="EMBL/GenBank/DDBJ databases">
        <title>Ancylomarina salipaludis sp. nov., isolated from a salt marsh.</title>
        <authorList>
            <person name="Yoon J.-H."/>
        </authorList>
    </citation>
    <scope>NUCLEOTIDE SEQUENCE [LARGE SCALE GENOMIC DNA]</scope>
    <source>
        <strain evidence="1 2">SHSM-M15</strain>
    </source>
</reference>
<accession>A0A4Q1JHM5</accession>
<dbReference type="OrthoDB" id="2620057at2"/>
<dbReference type="Proteomes" id="UP000289703">
    <property type="component" value="Unassembled WGS sequence"/>
</dbReference>
<dbReference type="PANTHER" id="PTHR33795">
    <property type="entry name" value="INSERTION ELEMENT IS150 PROTEIN INSJ"/>
    <property type="match status" value="1"/>
</dbReference>
<organism evidence="1 2">
    <name type="scientific">Ancylomarina salipaludis</name>
    <dbReference type="NCBI Taxonomy" id="2501299"/>
    <lineage>
        <taxon>Bacteria</taxon>
        <taxon>Pseudomonadati</taxon>
        <taxon>Bacteroidota</taxon>
        <taxon>Bacteroidia</taxon>
        <taxon>Marinilabiliales</taxon>
        <taxon>Marinifilaceae</taxon>
        <taxon>Ancylomarina</taxon>
    </lineage>
</organism>
<dbReference type="SUPFAM" id="SSF46689">
    <property type="entry name" value="Homeodomain-like"/>
    <property type="match status" value="1"/>
</dbReference>
<name>A0A4Q1JHM5_9BACT</name>
<evidence type="ECO:0000313" key="1">
    <source>
        <dbReference type="EMBL" id="RXQ87486.1"/>
    </source>
</evidence>
<keyword evidence="2" id="KW-1185">Reference proteome</keyword>
<evidence type="ECO:0000313" key="2">
    <source>
        <dbReference type="Proteomes" id="UP000289703"/>
    </source>
</evidence>
<proteinExistence type="predicted"/>
<dbReference type="AlphaFoldDB" id="A0A4Q1JHM5"/>
<dbReference type="InterPro" id="IPR052057">
    <property type="entry name" value="IS150/IS1296_orfA-like"/>
</dbReference>
<dbReference type="EMBL" id="SAXA01000024">
    <property type="protein sequence ID" value="RXQ87486.1"/>
    <property type="molecule type" value="Genomic_DNA"/>
</dbReference>
<comment type="caution">
    <text evidence="1">The sequence shown here is derived from an EMBL/GenBank/DDBJ whole genome shotgun (WGS) entry which is preliminary data.</text>
</comment>
<dbReference type="InterPro" id="IPR009057">
    <property type="entry name" value="Homeodomain-like_sf"/>
</dbReference>
<dbReference type="PANTHER" id="PTHR33795:SF1">
    <property type="entry name" value="INSERTION ELEMENT IS150 PROTEIN INSJ"/>
    <property type="match status" value="1"/>
</dbReference>